<reference evidence="1 2" key="1">
    <citation type="submission" date="2021-06" db="EMBL/GenBank/DDBJ databases">
        <authorList>
            <person name="Palmer J.M."/>
        </authorList>
    </citation>
    <scope>NUCLEOTIDE SEQUENCE [LARGE SCALE GENOMIC DNA]</scope>
    <source>
        <strain evidence="1 2">MEX-2019</strain>
        <tissue evidence="1">Muscle</tissue>
    </source>
</reference>
<proteinExistence type="predicted"/>
<evidence type="ECO:0000313" key="2">
    <source>
        <dbReference type="Proteomes" id="UP001311232"/>
    </source>
</evidence>
<dbReference type="AlphaFoldDB" id="A0AAV9RKF4"/>
<comment type="caution">
    <text evidence="1">The sequence shown here is derived from an EMBL/GenBank/DDBJ whole genome shotgun (WGS) entry which is preliminary data.</text>
</comment>
<dbReference type="EMBL" id="JAHHUM010001747">
    <property type="protein sequence ID" value="KAK5609458.1"/>
    <property type="molecule type" value="Genomic_DNA"/>
</dbReference>
<sequence>MLPTSNRVVVLQTSCIVGKVCPEAWFCAPDRQTKQRFHPPIPPDTHRQFALPRSLANHSLRPDKLAYRPASTLSLGRRKNC</sequence>
<dbReference type="Proteomes" id="UP001311232">
    <property type="component" value="Unassembled WGS sequence"/>
</dbReference>
<accession>A0AAV9RKF4</accession>
<keyword evidence="2" id="KW-1185">Reference proteome</keyword>
<evidence type="ECO:0000313" key="1">
    <source>
        <dbReference type="EMBL" id="KAK5609458.1"/>
    </source>
</evidence>
<gene>
    <name evidence="1" type="ORF">CRENBAI_008794</name>
</gene>
<protein>
    <submittedName>
        <fullName evidence="1">Uncharacterized protein</fullName>
    </submittedName>
</protein>
<name>A0AAV9RKF4_9TELE</name>
<organism evidence="1 2">
    <name type="scientific">Crenichthys baileyi</name>
    <name type="common">White River springfish</name>
    <dbReference type="NCBI Taxonomy" id="28760"/>
    <lineage>
        <taxon>Eukaryota</taxon>
        <taxon>Metazoa</taxon>
        <taxon>Chordata</taxon>
        <taxon>Craniata</taxon>
        <taxon>Vertebrata</taxon>
        <taxon>Euteleostomi</taxon>
        <taxon>Actinopterygii</taxon>
        <taxon>Neopterygii</taxon>
        <taxon>Teleostei</taxon>
        <taxon>Neoteleostei</taxon>
        <taxon>Acanthomorphata</taxon>
        <taxon>Ovalentaria</taxon>
        <taxon>Atherinomorphae</taxon>
        <taxon>Cyprinodontiformes</taxon>
        <taxon>Goodeidae</taxon>
        <taxon>Crenichthys</taxon>
    </lineage>
</organism>